<dbReference type="RefSeq" id="XP_015699495.1">
    <property type="nucleotide sequence ID" value="XM_015845269.1"/>
</dbReference>
<name>C1H0X4_PARBA</name>
<dbReference type="Pfam" id="PF07859">
    <property type="entry name" value="Abhydrolase_3"/>
    <property type="match status" value="1"/>
</dbReference>
<dbReference type="VEuPathDB" id="FungiDB:PAAG_04418"/>
<sequence length="228" mass="25713">MAINCATVVISVAYRLAPENSYPIPINDAWDSFLNIANNNPTTLLPKNTGSTNFYYCGHSIWQTSSCHSVSVGNSASLKTLDIPTLAVCGVVLRNPATVYGAEKQYIPPRFRDIHQSWVLELDHPRLFREEMKKVHVDPLAHPLWRDLTSLPQTFIQICGIDIFRDDVVCYAAGLDDAGVDVQSKMYEDLPHLFWLQAPQLEISRKVEQDCVDGINWIISKRQTKTPN</sequence>
<evidence type="ECO:0000256" key="1">
    <source>
        <dbReference type="ARBA" id="ARBA00022801"/>
    </source>
</evidence>
<proteinExistence type="predicted"/>
<feature type="domain" description="Alpha/beta hydrolase fold-3" evidence="2">
    <location>
        <begin position="1"/>
        <end position="195"/>
    </location>
</feature>
<keyword evidence="1" id="KW-0378">Hydrolase</keyword>
<dbReference type="GeneID" id="9096960"/>
<dbReference type="PANTHER" id="PTHR48081">
    <property type="entry name" value="AB HYDROLASE SUPERFAMILY PROTEIN C4A8.06C"/>
    <property type="match status" value="1"/>
</dbReference>
<dbReference type="OMA" id="IPINDGW"/>
<dbReference type="EMBL" id="KN294002">
    <property type="protein sequence ID" value="EEH33368.2"/>
    <property type="molecule type" value="Genomic_DNA"/>
</dbReference>
<evidence type="ECO:0000313" key="3">
    <source>
        <dbReference type="EMBL" id="EEH33368.2"/>
    </source>
</evidence>
<dbReference type="SUPFAM" id="SSF53474">
    <property type="entry name" value="alpha/beta-Hydrolases"/>
    <property type="match status" value="1"/>
</dbReference>
<dbReference type="AlphaFoldDB" id="C1H0X4"/>
<accession>C1H0X4</accession>
<dbReference type="InterPro" id="IPR013094">
    <property type="entry name" value="AB_hydrolase_3"/>
</dbReference>
<dbReference type="Gene3D" id="3.40.50.1820">
    <property type="entry name" value="alpha/beta hydrolase"/>
    <property type="match status" value="1"/>
</dbReference>
<dbReference type="PANTHER" id="PTHR48081:SF8">
    <property type="entry name" value="ALPHA_BETA HYDROLASE FOLD-3 DOMAIN-CONTAINING PROTEIN-RELATED"/>
    <property type="match status" value="1"/>
</dbReference>
<dbReference type="InterPro" id="IPR050300">
    <property type="entry name" value="GDXG_lipolytic_enzyme"/>
</dbReference>
<dbReference type="InterPro" id="IPR029058">
    <property type="entry name" value="AB_hydrolase_fold"/>
</dbReference>
<dbReference type="OrthoDB" id="4182308at2759"/>
<dbReference type="GO" id="GO:0016787">
    <property type="term" value="F:hydrolase activity"/>
    <property type="evidence" value="ECO:0007669"/>
    <property type="project" value="UniProtKB-KW"/>
</dbReference>
<protein>
    <recommendedName>
        <fullName evidence="2">Alpha/beta hydrolase fold-3 domain-containing protein</fullName>
    </recommendedName>
</protein>
<evidence type="ECO:0000313" key="4">
    <source>
        <dbReference type="Proteomes" id="UP000002059"/>
    </source>
</evidence>
<organism evidence="3 4">
    <name type="scientific">Paracoccidioides lutzii (strain ATCC MYA-826 / Pb01)</name>
    <name type="common">Paracoccidioides brasiliensis</name>
    <dbReference type="NCBI Taxonomy" id="502779"/>
    <lineage>
        <taxon>Eukaryota</taxon>
        <taxon>Fungi</taxon>
        <taxon>Dikarya</taxon>
        <taxon>Ascomycota</taxon>
        <taxon>Pezizomycotina</taxon>
        <taxon>Eurotiomycetes</taxon>
        <taxon>Eurotiomycetidae</taxon>
        <taxon>Onygenales</taxon>
        <taxon>Ajellomycetaceae</taxon>
        <taxon>Paracoccidioides</taxon>
    </lineage>
</organism>
<evidence type="ECO:0000259" key="2">
    <source>
        <dbReference type="Pfam" id="PF07859"/>
    </source>
</evidence>
<keyword evidence="4" id="KW-1185">Reference proteome</keyword>
<gene>
    <name evidence="3" type="ORF">PAAG_04418</name>
</gene>
<reference evidence="3 4" key="1">
    <citation type="journal article" date="2011" name="PLoS Genet.">
        <title>Comparative genomic analysis of human fungal pathogens causing paracoccidioidomycosis.</title>
        <authorList>
            <person name="Desjardins C.A."/>
            <person name="Champion M.D."/>
            <person name="Holder J.W."/>
            <person name="Muszewska A."/>
            <person name="Goldberg J."/>
            <person name="Bailao A.M."/>
            <person name="Brigido M.M."/>
            <person name="Ferreira M.E."/>
            <person name="Garcia A.M."/>
            <person name="Grynberg M."/>
            <person name="Gujja S."/>
            <person name="Heiman D.I."/>
            <person name="Henn M.R."/>
            <person name="Kodira C.D."/>
            <person name="Leon-Narvaez H."/>
            <person name="Longo L.V."/>
            <person name="Ma L.J."/>
            <person name="Malavazi I."/>
            <person name="Matsuo A.L."/>
            <person name="Morais F.V."/>
            <person name="Pereira M."/>
            <person name="Rodriguez-Brito S."/>
            <person name="Sakthikumar S."/>
            <person name="Salem-Izacc S.M."/>
            <person name="Sykes S.M."/>
            <person name="Teixeira M.M."/>
            <person name="Vallejo M.C."/>
            <person name="Walter M.E."/>
            <person name="Yandava C."/>
            <person name="Young S."/>
            <person name="Zeng Q."/>
            <person name="Zucker J."/>
            <person name="Felipe M.S."/>
            <person name="Goldman G.H."/>
            <person name="Haas B.J."/>
            <person name="McEwen J.G."/>
            <person name="Nino-Vega G."/>
            <person name="Puccia R."/>
            <person name="San-Blas G."/>
            <person name="Soares C.M."/>
            <person name="Birren B.W."/>
            <person name="Cuomo C.A."/>
        </authorList>
    </citation>
    <scope>NUCLEOTIDE SEQUENCE [LARGE SCALE GENOMIC DNA]</scope>
    <source>
        <strain evidence="4">ATCC MYA-826 / Pb01</strain>
    </source>
</reference>
<dbReference type="HOGENOM" id="CLU_012494_6_3_1"/>
<dbReference type="KEGG" id="pbl:PAAG_04418"/>
<dbReference type="Proteomes" id="UP000002059">
    <property type="component" value="Partially assembled WGS sequence"/>
</dbReference>